<name>A0ABQ4QD10_9HYPH</name>
<comment type="caution">
    <text evidence="1">The sequence shown here is derived from an EMBL/GenBank/DDBJ whole genome shotgun (WGS) entry which is preliminary data.</text>
</comment>
<gene>
    <name evidence="1" type="ORF">AFCDBAGC_0748</name>
</gene>
<keyword evidence="2" id="KW-1185">Reference proteome</keyword>
<evidence type="ECO:0008006" key="3">
    <source>
        <dbReference type="Google" id="ProtNLM"/>
    </source>
</evidence>
<dbReference type="EMBL" id="BPQG01000007">
    <property type="protein sequence ID" value="GJD42906.1"/>
    <property type="molecule type" value="Genomic_DNA"/>
</dbReference>
<reference evidence="1 2" key="1">
    <citation type="journal article" date="2021" name="Front. Microbiol.">
        <title>Comprehensive Comparative Genomics and Phenotyping of Methylobacterium Species.</title>
        <authorList>
            <person name="Alessa O."/>
            <person name="Ogura Y."/>
            <person name="Fujitani Y."/>
            <person name="Takami H."/>
            <person name="Hayashi T."/>
            <person name="Sahin N."/>
            <person name="Tani A."/>
        </authorList>
    </citation>
    <scope>NUCLEOTIDE SEQUENCE [LARGE SCALE GENOMIC DNA]</scope>
    <source>
        <strain evidence="1 2">DSM 23679</strain>
    </source>
</reference>
<evidence type="ECO:0000313" key="1">
    <source>
        <dbReference type="EMBL" id="GJD42906.1"/>
    </source>
</evidence>
<protein>
    <recommendedName>
        <fullName evidence="3">Phage tail tape measure protein</fullName>
    </recommendedName>
</protein>
<dbReference type="RefSeq" id="WP_147761757.1">
    <property type="nucleotide sequence ID" value="NZ_BPQG01000007.1"/>
</dbReference>
<sequence>MAETDLDRANAARIKQLDTLDKLAQRFGQSLSTALTRSLTSGRQLDGVLGSLGTRLAGTAVRAALKPVRTGITGLVNSLLGSAVGADAAFARGGVLQGGRVRAFAGGGVVAAPTYFPMSGGTGLMGEAGPEAILPLRRGSDGRLGVGAGPGGRPVAVTVNIATPDAASFRKSEAQVTASLARAVARGQRAL</sequence>
<organism evidence="1 2">
    <name type="scientific">Methylobacterium cerastii</name>
    <dbReference type="NCBI Taxonomy" id="932741"/>
    <lineage>
        <taxon>Bacteria</taxon>
        <taxon>Pseudomonadati</taxon>
        <taxon>Pseudomonadota</taxon>
        <taxon>Alphaproteobacteria</taxon>
        <taxon>Hyphomicrobiales</taxon>
        <taxon>Methylobacteriaceae</taxon>
        <taxon>Methylobacterium</taxon>
    </lineage>
</organism>
<accession>A0ABQ4QD10</accession>
<proteinExistence type="predicted"/>
<evidence type="ECO:0000313" key="2">
    <source>
        <dbReference type="Proteomes" id="UP001055117"/>
    </source>
</evidence>
<dbReference type="Proteomes" id="UP001055117">
    <property type="component" value="Unassembled WGS sequence"/>
</dbReference>